<dbReference type="PANTHER" id="PTHR43747">
    <property type="entry name" value="FAD-BINDING PROTEIN"/>
    <property type="match status" value="1"/>
</dbReference>
<organism evidence="2 3">
    <name type="scientific">Christiangramia sabulilitoris</name>
    <dbReference type="NCBI Taxonomy" id="2583991"/>
    <lineage>
        <taxon>Bacteria</taxon>
        <taxon>Pseudomonadati</taxon>
        <taxon>Bacteroidota</taxon>
        <taxon>Flavobacteriia</taxon>
        <taxon>Flavobacteriales</taxon>
        <taxon>Flavobacteriaceae</taxon>
        <taxon>Christiangramia</taxon>
    </lineage>
</organism>
<evidence type="ECO:0000259" key="1">
    <source>
        <dbReference type="Pfam" id="PF01494"/>
    </source>
</evidence>
<dbReference type="RefSeq" id="WP_143409180.1">
    <property type="nucleotide sequence ID" value="NZ_VHSF01000001.1"/>
</dbReference>
<dbReference type="InterPro" id="IPR002938">
    <property type="entry name" value="FAD-bd"/>
</dbReference>
<name>A0A550I605_9FLAO</name>
<reference evidence="2 3" key="1">
    <citation type="submission" date="2019-06" db="EMBL/GenBank/DDBJ databases">
        <title>Gramella sabulilitoris sp. nov., isolated from a marine sand.</title>
        <authorList>
            <person name="Yoon J.-H."/>
        </authorList>
    </citation>
    <scope>NUCLEOTIDE SEQUENCE [LARGE SCALE GENOMIC DNA]</scope>
    <source>
        <strain evidence="2 3">HSMS-1</strain>
    </source>
</reference>
<dbReference type="Proteomes" id="UP000315131">
    <property type="component" value="Unassembled WGS sequence"/>
</dbReference>
<protein>
    <submittedName>
        <fullName evidence="2">NAD(P)/FAD-dependent oxidoreductase</fullName>
    </submittedName>
</protein>
<dbReference type="Pfam" id="PF01494">
    <property type="entry name" value="FAD_binding_3"/>
    <property type="match status" value="1"/>
</dbReference>
<dbReference type="PANTHER" id="PTHR43747:SF1">
    <property type="entry name" value="SLR1998 PROTEIN"/>
    <property type="match status" value="1"/>
</dbReference>
<dbReference type="InterPro" id="IPR036188">
    <property type="entry name" value="FAD/NAD-bd_sf"/>
</dbReference>
<evidence type="ECO:0000313" key="3">
    <source>
        <dbReference type="Proteomes" id="UP000315131"/>
    </source>
</evidence>
<dbReference type="AlphaFoldDB" id="A0A550I605"/>
<dbReference type="EMBL" id="VHSF01000001">
    <property type="protein sequence ID" value="TRO66410.1"/>
    <property type="molecule type" value="Genomic_DNA"/>
</dbReference>
<accession>A0A550I605</accession>
<keyword evidence="3" id="KW-1185">Reference proteome</keyword>
<gene>
    <name evidence="2" type="ORF">FGM01_00580</name>
</gene>
<proteinExistence type="predicted"/>
<dbReference type="Gene3D" id="3.50.50.60">
    <property type="entry name" value="FAD/NAD(P)-binding domain"/>
    <property type="match status" value="1"/>
</dbReference>
<feature type="domain" description="FAD-binding" evidence="1">
    <location>
        <begin position="7"/>
        <end position="222"/>
    </location>
</feature>
<evidence type="ECO:0000313" key="2">
    <source>
        <dbReference type="EMBL" id="TRO66410.1"/>
    </source>
</evidence>
<dbReference type="GO" id="GO:0071949">
    <property type="term" value="F:FAD binding"/>
    <property type="evidence" value="ECO:0007669"/>
    <property type="project" value="InterPro"/>
</dbReference>
<dbReference type="SUPFAM" id="SSF51905">
    <property type="entry name" value="FAD/NAD(P)-binding domain"/>
    <property type="match status" value="1"/>
</dbReference>
<dbReference type="OrthoDB" id="9806565at2"/>
<comment type="caution">
    <text evidence="2">The sequence shown here is derived from an EMBL/GenBank/DDBJ whole genome shotgun (WGS) entry which is preliminary data.</text>
</comment>
<sequence length="411" mass="47163">MKKDYRDIVIIGAGPSGSVAAGYLQQQDASVLILENKKFPRFSIGESLIPRCMDNFEEAGFLNTLKSQGYQKKYGARFIKQNEIASFDFSKKYGEGWNWTWQVPRAEFDKSLTDDLAARGVEIRFETKVESVIYIDGIWKIETVDIEGKKNEVSCKFIIDSSGNGRVLAKHLDLEAPPKIYDHSSIFTHIKETSRPKGFEGEQISFEIINRETWFWYIPFSNGISSLGFVGPDSWFDQFSTDNSQAFLEMLKQTEFYQGRFDDYPHKFVPGKIKNISKNVKYKYGKGFALTGNSAEFLDPVFSSGVAFATESGLLAAKLAWREINGETIDWENNYAKYIQRGVDVFSTYVKEWYSGKLQDIFFHPEPNPMVREQICAVLAGYVWNRKNPFVRNHARAVKNLYKIIHEVKIN</sequence>
<dbReference type="InterPro" id="IPR050816">
    <property type="entry name" value="Flavin-dep_Halogenase_NPB"/>
</dbReference>